<sequence>MHSKSPLMYQWHDKQYLGAAHGISGILYVLMQADDTSQDMDSLVKPTLEYLHTLHFPSGNFPSSLGSRGGDMLVHWCHGAPGFLFMFARAYTMLDTSADQRQRKLQVIVFDIEGNQNVERIKGSLF</sequence>
<dbReference type="Proteomes" id="UP000695022">
    <property type="component" value="Unplaced"/>
</dbReference>
<reference evidence="3" key="1">
    <citation type="submission" date="2025-08" db="UniProtKB">
        <authorList>
            <consortium name="RefSeq"/>
        </authorList>
    </citation>
    <scope>IDENTIFICATION</scope>
</reference>
<protein>
    <submittedName>
        <fullName evidence="3">LanC-like protein 1</fullName>
    </submittedName>
</protein>
<dbReference type="PRINTS" id="PR01950">
    <property type="entry name" value="LANCSUPER"/>
</dbReference>
<keyword evidence="2" id="KW-1185">Reference proteome</keyword>
<dbReference type="PRINTS" id="PR01951">
    <property type="entry name" value="LANCEUKARYTE"/>
</dbReference>
<dbReference type="PANTHER" id="PTHR12736:SF21">
    <property type="entry name" value="LANC-LIKE PROTEIN 2"/>
    <property type="match status" value="1"/>
</dbReference>
<accession>A0ABM1ER49</accession>
<dbReference type="RefSeq" id="XP_014674670.1">
    <property type="nucleotide sequence ID" value="XM_014819184.1"/>
</dbReference>
<dbReference type="PANTHER" id="PTHR12736">
    <property type="entry name" value="LANC-LIKE PROTEIN"/>
    <property type="match status" value="1"/>
</dbReference>
<proteinExistence type="inferred from homology"/>
<dbReference type="InterPro" id="IPR012341">
    <property type="entry name" value="6hp_glycosidase-like_sf"/>
</dbReference>
<evidence type="ECO:0000313" key="3">
    <source>
        <dbReference type="RefSeq" id="XP_014674670.1"/>
    </source>
</evidence>
<dbReference type="Pfam" id="PF05147">
    <property type="entry name" value="LANC_like"/>
    <property type="match status" value="1"/>
</dbReference>
<dbReference type="SUPFAM" id="SSF158745">
    <property type="entry name" value="LanC-like"/>
    <property type="match status" value="1"/>
</dbReference>
<dbReference type="InterPro" id="IPR007822">
    <property type="entry name" value="LANC-like"/>
</dbReference>
<dbReference type="Gene3D" id="1.50.10.10">
    <property type="match status" value="1"/>
</dbReference>
<name>A0ABM1ER49_PRICU</name>
<dbReference type="InterPro" id="IPR020464">
    <property type="entry name" value="LanC-like_prot_euk"/>
</dbReference>
<evidence type="ECO:0000313" key="2">
    <source>
        <dbReference type="Proteomes" id="UP000695022"/>
    </source>
</evidence>
<organism evidence="2 3">
    <name type="scientific">Priapulus caudatus</name>
    <name type="common">Priapulid worm</name>
    <dbReference type="NCBI Taxonomy" id="37621"/>
    <lineage>
        <taxon>Eukaryota</taxon>
        <taxon>Metazoa</taxon>
        <taxon>Ecdysozoa</taxon>
        <taxon>Scalidophora</taxon>
        <taxon>Priapulida</taxon>
        <taxon>Priapulimorpha</taxon>
        <taxon>Priapulimorphida</taxon>
        <taxon>Priapulidae</taxon>
        <taxon>Priapulus</taxon>
    </lineage>
</organism>
<evidence type="ECO:0000256" key="1">
    <source>
        <dbReference type="ARBA" id="ARBA00007179"/>
    </source>
</evidence>
<comment type="similarity">
    <text evidence="1">Belongs to the LanC-like protein family.</text>
</comment>
<gene>
    <name evidence="3" type="primary">LOC106814825</name>
</gene>
<dbReference type="GeneID" id="106814825"/>